<dbReference type="Gene3D" id="3.40.50.720">
    <property type="entry name" value="NAD(P)-binding Rossmann-like Domain"/>
    <property type="match status" value="1"/>
</dbReference>
<dbReference type="Gene3D" id="3.40.50.10380">
    <property type="entry name" value="Malic enzyme, N-terminal domain"/>
    <property type="match status" value="1"/>
</dbReference>
<evidence type="ECO:0000313" key="14">
    <source>
        <dbReference type="EMBL" id="KAE8351559.1"/>
    </source>
</evidence>
<keyword evidence="15" id="KW-1185">Reference proteome</keyword>
<evidence type="ECO:0000313" key="15">
    <source>
        <dbReference type="Proteomes" id="UP000327118"/>
    </source>
</evidence>
<dbReference type="FunFam" id="3.40.50.720:FF:000055">
    <property type="entry name" value="NAD-dependent malic enzyme"/>
    <property type="match status" value="1"/>
</dbReference>
<dbReference type="GO" id="GO:0004471">
    <property type="term" value="F:malate dehydrogenase (decarboxylating) (NAD+) activity"/>
    <property type="evidence" value="ECO:0007669"/>
    <property type="project" value="TreeGrafter"/>
</dbReference>
<evidence type="ECO:0000256" key="9">
    <source>
        <dbReference type="PIRSR" id="PIRSR000106-2"/>
    </source>
</evidence>
<proteinExistence type="inferred from homology"/>
<dbReference type="SMART" id="SM00919">
    <property type="entry name" value="Malic_M"/>
    <property type="match status" value="1"/>
</dbReference>
<feature type="binding site" evidence="9">
    <location>
        <position position="483"/>
    </location>
    <ligand>
        <name>(S)-malate</name>
        <dbReference type="ChEBI" id="CHEBI:15589"/>
    </ligand>
</feature>
<accession>A0A5N6Z4C2</accession>
<feature type="binding site" evidence="9">
    <location>
        <position position="439"/>
    </location>
    <ligand>
        <name>(S)-malate</name>
        <dbReference type="ChEBI" id="CHEBI:15589"/>
    </ligand>
</feature>
<dbReference type="CDD" id="cd05312">
    <property type="entry name" value="NAD_bind_1_malic_enz"/>
    <property type="match status" value="1"/>
</dbReference>
<feature type="active site" description="Proton donor" evidence="8">
    <location>
        <position position="126"/>
    </location>
</feature>
<dbReference type="SUPFAM" id="SSF53223">
    <property type="entry name" value="Aminoacid dehydrogenase-like, N-terminal domain"/>
    <property type="match status" value="1"/>
</dbReference>
<dbReference type="GO" id="GO:0005739">
    <property type="term" value="C:mitochondrion"/>
    <property type="evidence" value="ECO:0007669"/>
    <property type="project" value="TreeGrafter"/>
</dbReference>
<dbReference type="InterPro" id="IPR012302">
    <property type="entry name" value="Malic_NAD-bd"/>
</dbReference>
<dbReference type="NCBIfam" id="NF010052">
    <property type="entry name" value="PRK13529.1"/>
    <property type="match status" value="1"/>
</dbReference>
<dbReference type="InterPro" id="IPR036291">
    <property type="entry name" value="NAD(P)-bd_dom_sf"/>
</dbReference>
<gene>
    <name evidence="14" type="ORF">BDV28DRAFT_162360</name>
</gene>
<evidence type="ECO:0000256" key="5">
    <source>
        <dbReference type="ARBA" id="ARBA00023027"/>
    </source>
</evidence>
<protein>
    <recommendedName>
        <fullName evidence="11">Malic enzyme</fullName>
    </recommendedName>
</protein>
<keyword evidence="4 11" id="KW-0560">Oxidoreductase</keyword>
<organism evidence="14 15">
    <name type="scientific">Aspergillus coremiiformis</name>
    <dbReference type="NCBI Taxonomy" id="138285"/>
    <lineage>
        <taxon>Eukaryota</taxon>
        <taxon>Fungi</taxon>
        <taxon>Dikarya</taxon>
        <taxon>Ascomycota</taxon>
        <taxon>Pezizomycotina</taxon>
        <taxon>Eurotiomycetes</taxon>
        <taxon>Eurotiomycetidae</taxon>
        <taxon>Eurotiales</taxon>
        <taxon>Aspergillaceae</taxon>
        <taxon>Aspergillus</taxon>
        <taxon>Aspergillus subgen. Circumdati</taxon>
    </lineage>
</organism>
<dbReference type="SUPFAM" id="SSF51735">
    <property type="entry name" value="NAD(P)-binding Rossmann-fold domains"/>
    <property type="match status" value="1"/>
</dbReference>
<keyword evidence="3 10" id="KW-0479">Metal-binding</keyword>
<evidence type="ECO:0000256" key="1">
    <source>
        <dbReference type="ARBA" id="ARBA00001936"/>
    </source>
</evidence>
<dbReference type="PROSITE" id="PS00331">
    <property type="entry name" value="MALIC_ENZYMES"/>
    <property type="match status" value="1"/>
</dbReference>
<dbReference type="FunFam" id="3.40.50.10380:FF:000001">
    <property type="entry name" value="NAD-dependent malic enzyme"/>
    <property type="match status" value="1"/>
</dbReference>
<sequence>MHSVQSARMLTMSIQSKNLSTFRHLPRAASGPLQCPYEGKNVLTSSQFNKGSAFTEEERKTFNLHGLLPPNIQTLEEQVQRASQQYQSCPDALAKNTFMASMKAQNEVLYYKLLQTHLKEMFGVIYTPTEGDAIQKYSRLLRKPEGCFLNIKDQNRIEECLSNFGRRSDVDYIVVSDGEQILGIGDQGVGSILISVAKLVLTTLCAGIHPSRQLPIVLDCGTDNKDLLNDELYLGLRQPRVRGKEYDQFVEKFVTTARKMFPKAYIHFEDFGLHNARRLLNQYRPHIPCFNDDIQGTGCVTLAALMTSFHVCNVALADVRVVIFGSGSAGTGIAEQVADTIATETSRTKQEASRQIWCLDKPGILLKSHGDRLTAAQAPFARDDKDWPKERGTDLLSVVKEVKPHALIGTSTKPKAFTEKIIREMAKHVEHPIIFPLSNPTRLHEASPEDINHWTDGRALMATGSAFPPVERNGVQYEVAVCNNSTCFPGIGLGAVLSRTRILSDRMLVAAAKALASHSPALQDRTRSLLPGVEKVREISVDIARAVIKIAIEEGHAQEEGVPHDDKDLEEWIRVQMWEPIYRPLVKAGGN</sequence>
<evidence type="ECO:0000256" key="7">
    <source>
        <dbReference type="ARBA" id="ARBA00052591"/>
    </source>
</evidence>
<comment type="cofactor">
    <cofactor evidence="1">
        <name>Mn(2+)</name>
        <dbReference type="ChEBI" id="CHEBI:29035"/>
    </cofactor>
</comment>
<evidence type="ECO:0000259" key="13">
    <source>
        <dbReference type="SMART" id="SM01274"/>
    </source>
</evidence>
<comment type="catalytic activity">
    <reaction evidence="7">
        <text>(S)-malate + NAD(+) = pyruvate + CO2 + NADH</text>
        <dbReference type="Rhea" id="RHEA:12653"/>
        <dbReference type="ChEBI" id="CHEBI:15361"/>
        <dbReference type="ChEBI" id="CHEBI:15589"/>
        <dbReference type="ChEBI" id="CHEBI:16526"/>
        <dbReference type="ChEBI" id="CHEBI:57540"/>
        <dbReference type="ChEBI" id="CHEBI:57945"/>
        <dbReference type="EC" id="1.1.1.38"/>
    </reaction>
</comment>
<dbReference type="GO" id="GO:0051287">
    <property type="term" value="F:NAD binding"/>
    <property type="evidence" value="ECO:0007669"/>
    <property type="project" value="InterPro"/>
</dbReference>
<name>A0A5N6Z4C2_9EURO</name>
<feature type="binding site" evidence="10">
    <location>
        <position position="269"/>
    </location>
    <ligand>
        <name>a divalent metal cation</name>
        <dbReference type="ChEBI" id="CHEBI:60240"/>
    </ligand>
</feature>
<dbReference type="PANTHER" id="PTHR23406">
    <property type="entry name" value="MALIC ENZYME-RELATED"/>
    <property type="match status" value="1"/>
</dbReference>
<dbReference type="Pfam" id="PF00390">
    <property type="entry name" value="malic"/>
    <property type="match status" value="1"/>
</dbReference>
<evidence type="ECO:0000256" key="8">
    <source>
        <dbReference type="PIRSR" id="PIRSR000106-1"/>
    </source>
</evidence>
<dbReference type="PIRSF" id="PIRSF000106">
    <property type="entry name" value="ME"/>
    <property type="match status" value="1"/>
</dbReference>
<dbReference type="GO" id="GO:0046872">
    <property type="term" value="F:metal ion binding"/>
    <property type="evidence" value="ECO:0007669"/>
    <property type="project" value="UniProtKB-KW"/>
</dbReference>
<dbReference type="InterPro" id="IPR015884">
    <property type="entry name" value="Malic_enzyme_CS"/>
</dbReference>
<dbReference type="GO" id="GO:0005829">
    <property type="term" value="C:cytosol"/>
    <property type="evidence" value="ECO:0007669"/>
    <property type="project" value="TreeGrafter"/>
</dbReference>
<dbReference type="InterPro" id="IPR012301">
    <property type="entry name" value="Malic_N_dom"/>
</dbReference>
<feature type="domain" description="Malic enzyme N-terminal" evidence="13">
    <location>
        <begin position="103"/>
        <end position="284"/>
    </location>
</feature>
<dbReference type="AlphaFoldDB" id="A0A5N6Z4C2"/>
<keyword evidence="5" id="KW-0520">NAD</keyword>
<evidence type="ECO:0000256" key="2">
    <source>
        <dbReference type="ARBA" id="ARBA00008785"/>
    </source>
</evidence>
<dbReference type="Pfam" id="PF03949">
    <property type="entry name" value="Malic_M"/>
    <property type="match status" value="1"/>
</dbReference>
<feature type="binding site" evidence="10">
    <location>
        <position position="270"/>
    </location>
    <ligand>
        <name>a divalent metal cation</name>
        <dbReference type="ChEBI" id="CHEBI:60240"/>
    </ligand>
</feature>
<comment type="similarity">
    <text evidence="2 11">Belongs to the malic enzymes family.</text>
</comment>
<comment type="cofactor">
    <cofactor evidence="10">
        <name>Mg(2+)</name>
        <dbReference type="ChEBI" id="CHEBI:18420"/>
    </cofactor>
    <cofactor evidence="10">
        <name>Mn(2+)</name>
        <dbReference type="ChEBI" id="CHEBI:29035"/>
    </cofactor>
    <text evidence="10">Divalent metal cations. Prefers magnesium or manganese.</text>
</comment>
<evidence type="ECO:0000259" key="12">
    <source>
        <dbReference type="SMART" id="SM00919"/>
    </source>
</evidence>
<feature type="active site" description="Proton acceptor" evidence="8">
    <location>
        <position position="198"/>
    </location>
</feature>
<dbReference type="EMBL" id="ML739165">
    <property type="protein sequence ID" value="KAE8351559.1"/>
    <property type="molecule type" value="Genomic_DNA"/>
</dbReference>
<evidence type="ECO:0000256" key="4">
    <source>
        <dbReference type="ARBA" id="ARBA00023002"/>
    </source>
</evidence>
<evidence type="ECO:0000256" key="3">
    <source>
        <dbReference type="ARBA" id="ARBA00022723"/>
    </source>
</evidence>
<feature type="domain" description="Malic enzyme NAD-binding" evidence="12">
    <location>
        <begin position="294"/>
        <end position="552"/>
    </location>
</feature>
<evidence type="ECO:0000256" key="11">
    <source>
        <dbReference type="RuleBase" id="RU003426"/>
    </source>
</evidence>
<dbReference type="PANTHER" id="PTHR23406:SF34">
    <property type="entry name" value="NAD-DEPENDENT MALIC ENZYME, MITOCHONDRIAL"/>
    <property type="match status" value="1"/>
</dbReference>
<evidence type="ECO:0000256" key="10">
    <source>
        <dbReference type="PIRSR" id="PIRSR000106-3"/>
    </source>
</evidence>
<reference evidence="15" key="1">
    <citation type="submission" date="2019-04" db="EMBL/GenBank/DDBJ databases">
        <title>Friends and foes A comparative genomics studyof 23 Aspergillus species from section Flavi.</title>
        <authorList>
            <consortium name="DOE Joint Genome Institute"/>
            <person name="Kjaerbolling I."/>
            <person name="Vesth T."/>
            <person name="Frisvad J.C."/>
            <person name="Nybo J.L."/>
            <person name="Theobald S."/>
            <person name="Kildgaard S."/>
            <person name="Isbrandt T."/>
            <person name="Kuo A."/>
            <person name="Sato A."/>
            <person name="Lyhne E.K."/>
            <person name="Kogle M.E."/>
            <person name="Wiebenga A."/>
            <person name="Kun R.S."/>
            <person name="Lubbers R.J."/>
            <person name="Makela M.R."/>
            <person name="Barry K."/>
            <person name="Chovatia M."/>
            <person name="Clum A."/>
            <person name="Daum C."/>
            <person name="Haridas S."/>
            <person name="He G."/>
            <person name="LaButti K."/>
            <person name="Lipzen A."/>
            <person name="Mondo S."/>
            <person name="Riley R."/>
            <person name="Salamov A."/>
            <person name="Simmons B.A."/>
            <person name="Magnuson J.K."/>
            <person name="Henrissat B."/>
            <person name="Mortensen U.H."/>
            <person name="Larsen T.O."/>
            <person name="Devries R.P."/>
            <person name="Grigoriev I.V."/>
            <person name="Machida M."/>
            <person name="Baker S.E."/>
            <person name="Andersen M.R."/>
        </authorList>
    </citation>
    <scope>NUCLEOTIDE SEQUENCE [LARGE SCALE GENOMIC DNA]</scope>
    <source>
        <strain evidence="15">CBS 553.77</strain>
    </source>
</reference>
<dbReference type="InterPro" id="IPR037062">
    <property type="entry name" value="Malic_N_dom_sf"/>
</dbReference>
<feature type="binding site" evidence="10">
    <location>
        <position position="293"/>
    </location>
    <ligand>
        <name>a divalent metal cation</name>
        <dbReference type="ChEBI" id="CHEBI:60240"/>
    </ligand>
</feature>
<dbReference type="Proteomes" id="UP000327118">
    <property type="component" value="Unassembled WGS sequence"/>
</dbReference>
<dbReference type="PRINTS" id="PR00072">
    <property type="entry name" value="MALOXRDTASE"/>
</dbReference>
<comment type="catalytic activity">
    <reaction evidence="6">
        <text>oxaloacetate + H(+) = pyruvate + CO2</text>
        <dbReference type="Rhea" id="RHEA:15641"/>
        <dbReference type="ChEBI" id="CHEBI:15361"/>
        <dbReference type="ChEBI" id="CHEBI:15378"/>
        <dbReference type="ChEBI" id="CHEBI:16452"/>
        <dbReference type="ChEBI" id="CHEBI:16526"/>
        <dbReference type="EC" id="1.1.1.38"/>
    </reaction>
</comment>
<evidence type="ECO:0000256" key="6">
    <source>
        <dbReference type="ARBA" id="ARBA00050168"/>
    </source>
</evidence>
<dbReference type="GO" id="GO:0006108">
    <property type="term" value="P:malate metabolic process"/>
    <property type="evidence" value="ECO:0007669"/>
    <property type="project" value="TreeGrafter"/>
</dbReference>
<dbReference type="InterPro" id="IPR046346">
    <property type="entry name" value="Aminoacid_DH-like_N_sf"/>
</dbReference>
<dbReference type="InterPro" id="IPR001891">
    <property type="entry name" value="Malic_OxRdtase"/>
</dbReference>
<dbReference type="SMART" id="SM01274">
    <property type="entry name" value="malic"/>
    <property type="match status" value="1"/>
</dbReference>
<dbReference type="OrthoDB" id="5365701at2759"/>